<organism evidence="1 2">
    <name type="scientific">Cardiocondyla obscurior</name>
    <dbReference type="NCBI Taxonomy" id="286306"/>
    <lineage>
        <taxon>Eukaryota</taxon>
        <taxon>Metazoa</taxon>
        <taxon>Ecdysozoa</taxon>
        <taxon>Arthropoda</taxon>
        <taxon>Hexapoda</taxon>
        <taxon>Insecta</taxon>
        <taxon>Pterygota</taxon>
        <taxon>Neoptera</taxon>
        <taxon>Endopterygota</taxon>
        <taxon>Hymenoptera</taxon>
        <taxon>Apocrita</taxon>
        <taxon>Aculeata</taxon>
        <taxon>Formicoidea</taxon>
        <taxon>Formicidae</taxon>
        <taxon>Myrmicinae</taxon>
        <taxon>Cardiocondyla</taxon>
    </lineage>
</organism>
<sequence length="124" mass="14484">MKIQTTCSSLGVYDKKTEIRSFIRVCKRRAAYPSTPKRRSLDQHPPPPRGMSRRKYVADLECIQVKIHATLTNNLCNINRSRSSELSYLLDKYCLSFSKNYLLCVIVSTEGKKKKKNLKKEQRW</sequence>
<dbReference type="Proteomes" id="UP001430953">
    <property type="component" value="Unassembled WGS sequence"/>
</dbReference>
<proteinExistence type="predicted"/>
<comment type="caution">
    <text evidence="1">The sequence shown here is derived from an EMBL/GenBank/DDBJ whole genome shotgun (WGS) entry which is preliminary data.</text>
</comment>
<dbReference type="AlphaFoldDB" id="A0AAW2ELY8"/>
<accession>A0AAW2ELY8</accession>
<evidence type="ECO:0000313" key="2">
    <source>
        <dbReference type="Proteomes" id="UP001430953"/>
    </source>
</evidence>
<name>A0AAW2ELY8_9HYME</name>
<gene>
    <name evidence="1" type="ORF">PUN28_017561</name>
</gene>
<evidence type="ECO:0000313" key="1">
    <source>
        <dbReference type="EMBL" id="KAL0103376.1"/>
    </source>
</evidence>
<dbReference type="EMBL" id="JADYXP020000021">
    <property type="protein sequence ID" value="KAL0103376.1"/>
    <property type="molecule type" value="Genomic_DNA"/>
</dbReference>
<protein>
    <submittedName>
        <fullName evidence="1">Uncharacterized protein</fullName>
    </submittedName>
</protein>
<keyword evidence="2" id="KW-1185">Reference proteome</keyword>
<reference evidence="1 2" key="1">
    <citation type="submission" date="2023-03" db="EMBL/GenBank/DDBJ databases">
        <title>High recombination rates correlate with genetic variation in Cardiocondyla obscurior ants.</title>
        <authorList>
            <person name="Errbii M."/>
        </authorList>
    </citation>
    <scope>NUCLEOTIDE SEQUENCE [LARGE SCALE GENOMIC DNA]</scope>
    <source>
        <strain evidence="1">Alpha-2009</strain>
        <tissue evidence="1">Whole body</tissue>
    </source>
</reference>